<feature type="region of interest" description="Disordered" evidence="1">
    <location>
        <begin position="1"/>
        <end position="23"/>
    </location>
</feature>
<evidence type="ECO:0000256" key="1">
    <source>
        <dbReference type="SAM" id="MobiDB-lite"/>
    </source>
</evidence>
<protein>
    <submittedName>
        <fullName evidence="2">Uncharacterized protein</fullName>
    </submittedName>
</protein>
<sequence length="128" mass="14284">MPECLPSWLSPIPGSNSQASPDDSSFQIFKFPLSTQAPADSLKPLWTHWFLEPNLAPPSLSTPPTKFLLWQTTIKGHNTVQVTSLLGIPQPQRNKLPQLTTLIIQRLIQAPGFQPFILHPGLNSFTYQ</sequence>
<organism evidence="2 3">
    <name type="scientific">Characodon lateralis</name>
    <dbReference type="NCBI Taxonomy" id="208331"/>
    <lineage>
        <taxon>Eukaryota</taxon>
        <taxon>Metazoa</taxon>
        <taxon>Chordata</taxon>
        <taxon>Craniata</taxon>
        <taxon>Vertebrata</taxon>
        <taxon>Euteleostomi</taxon>
        <taxon>Actinopterygii</taxon>
        <taxon>Neopterygii</taxon>
        <taxon>Teleostei</taxon>
        <taxon>Neoteleostei</taxon>
        <taxon>Acanthomorphata</taxon>
        <taxon>Ovalentaria</taxon>
        <taxon>Atherinomorphae</taxon>
        <taxon>Cyprinodontiformes</taxon>
        <taxon>Goodeidae</taxon>
        <taxon>Characodon</taxon>
    </lineage>
</organism>
<name>A0ABU7D1P5_9TELE</name>
<comment type="caution">
    <text evidence="2">The sequence shown here is derived from an EMBL/GenBank/DDBJ whole genome shotgun (WGS) entry which is preliminary data.</text>
</comment>
<keyword evidence="3" id="KW-1185">Reference proteome</keyword>
<proteinExistence type="predicted"/>
<reference evidence="2 3" key="1">
    <citation type="submission" date="2021-06" db="EMBL/GenBank/DDBJ databases">
        <authorList>
            <person name="Palmer J.M."/>
        </authorList>
    </citation>
    <scope>NUCLEOTIDE SEQUENCE [LARGE SCALE GENOMIC DNA]</scope>
    <source>
        <strain evidence="2 3">CL_MEX2019</strain>
        <tissue evidence="2">Muscle</tissue>
    </source>
</reference>
<evidence type="ECO:0000313" key="3">
    <source>
        <dbReference type="Proteomes" id="UP001352852"/>
    </source>
</evidence>
<evidence type="ECO:0000313" key="2">
    <source>
        <dbReference type="EMBL" id="MED6268035.1"/>
    </source>
</evidence>
<feature type="compositionally biased region" description="Polar residues" evidence="1">
    <location>
        <begin position="13"/>
        <end position="23"/>
    </location>
</feature>
<dbReference type="Proteomes" id="UP001352852">
    <property type="component" value="Unassembled WGS sequence"/>
</dbReference>
<dbReference type="EMBL" id="JAHUTJ010009769">
    <property type="protein sequence ID" value="MED6268035.1"/>
    <property type="molecule type" value="Genomic_DNA"/>
</dbReference>
<accession>A0ABU7D1P5</accession>
<gene>
    <name evidence="2" type="ORF">CHARACLAT_018180</name>
</gene>